<dbReference type="SUPFAM" id="SSF51735">
    <property type="entry name" value="NAD(P)-binding Rossmann-fold domains"/>
    <property type="match status" value="1"/>
</dbReference>
<accession>A0ABU3CBX2</accession>
<gene>
    <name evidence="2" type="ORF">RM553_13435</name>
</gene>
<protein>
    <submittedName>
        <fullName evidence="2">NAD(P)-dependent alcohol dehydrogenase</fullName>
    </submittedName>
</protein>
<dbReference type="EMBL" id="JAVRHQ010000017">
    <property type="protein sequence ID" value="MDT0643836.1"/>
    <property type="molecule type" value="Genomic_DNA"/>
</dbReference>
<dbReference type="Gene3D" id="3.90.180.10">
    <property type="entry name" value="Medium-chain alcohol dehydrogenases, catalytic domain"/>
    <property type="match status" value="1"/>
</dbReference>
<sequence length="322" mass="35747">MKAVVRHQYGSAEVLNIEEVKKPVPGKKDVLIRVYYTTVNRTDCAILTGKPFIMKLMLGLPNPRKKIPGTVFSGVVEETGSEVKLFKTGDRVWGFGDNGVSSQAEFLTYPENRHILKLPEAISFEQAAAAVEGGHYAYNFINKIQLKQGQKVLINGATGAIGSAALQFVKSHAANTVAVCKGKDRDLVKSLGADEVIDYTKEDFTQQHTKFDYIFDTVGKSRFSKCKHLIKNGGAYISSELGPNMENLFLAFSTNFKAGKQVKFPVPLYPKASMKLTMDLMQKGKFNPLIDRHYPLDQIKEAYQYVLSGEKTGNVLIPVQKE</sequence>
<evidence type="ECO:0000259" key="1">
    <source>
        <dbReference type="SMART" id="SM00829"/>
    </source>
</evidence>
<dbReference type="PANTHER" id="PTHR11695:SF648">
    <property type="entry name" value="ZINC-BINDING OXIDOREDUCTASE"/>
    <property type="match status" value="1"/>
</dbReference>
<proteinExistence type="predicted"/>
<dbReference type="SMART" id="SM00829">
    <property type="entry name" value="PKS_ER"/>
    <property type="match status" value="1"/>
</dbReference>
<dbReference type="Pfam" id="PF13602">
    <property type="entry name" value="ADH_zinc_N_2"/>
    <property type="match status" value="1"/>
</dbReference>
<dbReference type="SUPFAM" id="SSF50129">
    <property type="entry name" value="GroES-like"/>
    <property type="match status" value="1"/>
</dbReference>
<dbReference type="Pfam" id="PF08240">
    <property type="entry name" value="ADH_N"/>
    <property type="match status" value="1"/>
</dbReference>
<dbReference type="InterPro" id="IPR050700">
    <property type="entry name" value="YIM1/Zinc_Alcohol_DH_Fams"/>
</dbReference>
<dbReference type="InterPro" id="IPR011032">
    <property type="entry name" value="GroES-like_sf"/>
</dbReference>
<comment type="caution">
    <text evidence="2">The sequence shown here is derived from an EMBL/GenBank/DDBJ whole genome shotgun (WGS) entry which is preliminary data.</text>
</comment>
<keyword evidence="3" id="KW-1185">Reference proteome</keyword>
<evidence type="ECO:0000313" key="3">
    <source>
        <dbReference type="Proteomes" id="UP001262889"/>
    </source>
</evidence>
<dbReference type="InterPro" id="IPR013154">
    <property type="entry name" value="ADH-like_N"/>
</dbReference>
<dbReference type="Proteomes" id="UP001262889">
    <property type="component" value="Unassembled WGS sequence"/>
</dbReference>
<feature type="domain" description="Enoyl reductase (ER)" evidence="1">
    <location>
        <begin position="10"/>
        <end position="317"/>
    </location>
</feature>
<dbReference type="Gene3D" id="3.40.50.720">
    <property type="entry name" value="NAD(P)-binding Rossmann-like Domain"/>
    <property type="match status" value="1"/>
</dbReference>
<dbReference type="InterPro" id="IPR036291">
    <property type="entry name" value="NAD(P)-bd_dom_sf"/>
</dbReference>
<dbReference type="InterPro" id="IPR020843">
    <property type="entry name" value="ER"/>
</dbReference>
<evidence type="ECO:0000313" key="2">
    <source>
        <dbReference type="EMBL" id="MDT0643836.1"/>
    </source>
</evidence>
<dbReference type="CDD" id="cd08267">
    <property type="entry name" value="MDR1"/>
    <property type="match status" value="1"/>
</dbReference>
<dbReference type="RefSeq" id="WP_311535455.1">
    <property type="nucleotide sequence ID" value="NZ_JAVRHQ010000017.1"/>
</dbReference>
<reference evidence="2 3" key="1">
    <citation type="submission" date="2023-09" db="EMBL/GenBank/DDBJ databases">
        <authorList>
            <person name="Rey-Velasco X."/>
        </authorList>
    </citation>
    <scope>NUCLEOTIDE SEQUENCE [LARGE SCALE GENOMIC DNA]</scope>
    <source>
        <strain evidence="2 3">F363</strain>
    </source>
</reference>
<name>A0ABU3CBX2_9FLAO</name>
<organism evidence="2 3">
    <name type="scientific">Autumnicola tepida</name>
    <dbReference type="NCBI Taxonomy" id="3075595"/>
    <lineage>
        <taxon>Bacteria</taxon>
        <taxon>Pseudomonadati</taxon>
        <taxon>Bacteroidota</taxon>
        <taxon>Flavobacteriia</taxon>
        <taxon>Flavobacteriales</taxon>
        <taxon>Flavobacteriaceae</taxon>
        <taxon>Autumnicola</taxon>
    </lineage>
</organism>
<dbReference type="PANTHER" id="PTHR11695">
    <property type="entry name" value="ALCOHOL DEHYDROGENASE RELATED"/>
    <property type="match status" value="1"/>
</dbReference>